<dbReference type="InterPro" id="IPR003594">
    <property type="entry name" value="HATPase_dom"/>
</dbReference>
<organism evidence="7 8">
    <name type="scientific">Kaistella montana</name>
    <dbReference type="NCBI Taxonomy" id="1849733"/>
    <lineage>
        <taxon>Bacteria</taxon>
        <taxon>Pseudomonadati</taxon>
        <taxon>Bacteroidota</taxon>
        <taxon>Flavobacteriia</taxon>
        <taxon>Flavobacteriales</taxon>
        <taxon>Weeksellaceae</taxon>
        <taxon>Chryseobacterium group</taxon>
        <taxon>Kaistella</taxon>
    </lineage>
</organism>
<dbReference type="EMBL" id="JBHULG010000001">
    <property type="protein sequence ID" value="MFD2544680.1"/>
    <property type="molecule type" value="Genomic_DNA"/>
</dbReference>
<keyword evidence="3" id="KW-0808">Transferase</keyword>
<evidence type="ECO:0000256" key="5">
    <source>
        <dbReference type="ARBA" id="ARBA00023012"/>
    </source>
</evidence>
<keyword evidence="4 7" id="KW-0418">Kinase</keyword>
<keyword evidence="8" id="KW-1185">Reference proteome</keyword>
<sequence length="168" mass="18846">MSRLESGIFGLKPEWTDVNELIFSVIHQFTAAKNHQIIFDADEKLPLMRFDGVLMGQILYNLVHNAVIYTPDFSTIKLGCSLENDFSIIQVIDDGNGFPENEIPFVFDKFYRLPNSKTGGSGLGLSISKGYVEAHNGTIELRNNEDRGAVFTLKIPVESSYINNLKNE</sequence>
<gene>
    <name evidence="7" type="ORF">ACFSO8_04315</name>
</gene>
<evidence type="ECO:0000256" key="1">
    <source>
        <dbReference type="ARBA" id="ARBA00000085"/>
    </source>
</evidence>
<dbReference type="PROSITE" id="PS50109">
    <property type="entry name" value="HIS_KIN"/>
    <property type="match status" value="1"/>
</dbReference>
<dbReference type="InterPro" id="IPR036890">
    <property type="entry name" value="HATPase_C_sf"/>
</dbReference>
<dbReference type="Proteomes" id="UP001597394">
    <property type="component" value="Unassembled WGS sequence"/>
</dbReference>
<evidence type="ECO:0000313" key="7">
    <source>
        <dbReference type="EMBL" id="MFD2544680.1"/>
    </source>
</evidence>
<dbReference type="Gene3D" id="3.30.565.10">
    <property type="entry name" value="Histidine kinase-like ATPase, C-terminal domain"/>
    <property type="match status" value="1"/>
</dbReference>
<dbReference type="PRINTS" id="PR00344">
    <property type="entry name" value="BCTRLSENSOR"/>
</dbReference>
<comment type="caution">
    <text evidence="7">The sequence shown here is derived from an EMBL/GenBank/DDBJ whole genome shotgun (WGS) entry which is preliminary data.</text>
</comment>
<proteinExistence type="predicted"/>
<dbReference type="SMART" id="SM00387">
    <property type="entry name" value="HATPase_c"/>
    <property type="match status" value="1"/>
</dbReference>
<protein>
    <recommendedName>
        <fullName evidence="2">histidine kinase</fullName>
        <ecNumber evidence="2">2.7.13.3</ecNumber>
    </recommendedName>
</protein>
<evidence type="ECO:0000256" key="2">
    <source>
        <dbReference type="ARBA" id="ARBA00012438"/>
    </source>
</evidence>
<dbReference type="InterPro" id="IPR005467">
    <property type="entry name" value="His_kinase_dom"/>
</dbReference>
<dbReference type="PANTHER" id="PTHR43711">
    <property type="entry name" value="TWO-COMPONENT HISTIDINE KINASE"/>
    <property type="match status" value="1"/>
</dbReference>
<dbReference type="Pfam" id="PF02518">
    <property type="entry name" value="HATPase_c"/>
    <property type="match status" value="1"/>
</dbReference>
<evidence type="ECO:0000256" key="3">
    <source>
        <dbReference type="ARBA" id="ARBA00022679"/>
    </source>
</evidence>
<dbReference type="EC" id="2.7.13.3" evidence="2"/>
<dbReference type="GO" id="GO:0016301">
    <property type="term" value="F:kinase activity"/>
    <property type="evidence" value="ECO:0007669"/>
    <property type="project" value="UniProtKB-KW"/>
</dbReference>
<dbReference type="InterPro" id="IPR050736">
    <property type="entry name" value="Sensor_HK_Regulatory"/>
</dbReference>
<evidence type="ECO:0000256" key="4">
    <source>
        <dbReference type="ARBA" id="ARBA00022777"/>
    </source>
</evidence>
<name>A0ABW5K8Z7_9FLAO</name>
<evidence type="ECO:0000313" key="8">
    <source>
        <dbReference type="Proteomes" id="UP001597394"/>
    </source>
</evidence>
<dbReference type="InterPro" id="IPR004358">
    <property type="entry name" value="Sig_transdc_His_kin-like_C"/>
</dbReference>
<comment type="catalytic activity">
    <reaction evidence="1">
        <text>ATP + protein L-histidine = ADP + protein N-phospho-L-histidine.</text>
        <dbReference type="EC" id="2.7.13.3"/>
    </reaction>
</comment>
<dbReference type="RefSeq" id="WP_255927922.1">
    <property type="nucleotide sequence ID" value="NZ_JANFQP010000001.1"/>
</dbReference>
<dbReference type="CDD" id="cd00075">
    <property type="entry name" value="HATPase"/>
    <property type="match status" value="1"/>
</dbReference>
<reference evidence="8" key="1">
    <citation type="journal article" date="2019" name="Int. J. Syst. Evol. Microbiol.">
        <title>The Global Catalogue of Microorganisms (GCM) 10K type strain sequencing project: providing services to taxonomists for standard genome sequencing and annotation.</title>
        <authorList>
            <consortium name="The Broad Institute Genomics Platform"/>
            <consortium name="The Broad Institute Genome Sequencing Center for Infectious Disease"/>
            <person name="Wu L."/>
            <person name="Ma J."/>
        </authorList>
    </citation>
    <scope>NUCLEOTIDE SEQUENCE [LARGE SCALE GENOMIC DNA]</scope>
    <source>
        <strain evidence="8">KCTC 52204</strain>
    </source>
</reference>
<evidence type="ECO:0000259" key="6">
    <source>
        <dbReference type="PROSITE" id="PS50109"/>
    </source>
</evidence>
<keyword evidence="5" id="KW-0902">Two-component regulatory system</keyword>
<dbReference type="PANTHER" id="PTHR43711:SF1">
    <property type="entry name" value="HISTIDINE KINASE 1"/>
    <property type="match status" value="1"/>
</dbReference>
<accession>A0ABW5K8Z7</accession>
<dbReference type="SUPFAM" id="SSF55874">
    <property type="entry name" value="ATPase domain of HSP90 chaperone/DNA topoisomerase II/histidine kinase"/>
    <property type="match status" value="1"/>
</dbReference>
<feature type="domain" description="Histidine kinase" evidence="6">
    <location>
        <begin position="1"/>
        <end position="159"/>
    </location>
</feature>